<organism evidence="1 2">
    <name type="scientific">Phormidium phage Pf-WMP4</name>
    <dbReference type="NCBI Taxonomy" id="2913979"/>
    <lineage>
        <taxon>Viruses</taxon>
        <taxon>Duplodnaviria</taxon>
        <taxon>Heunggongvirae</taxon>
        <taxon>Uroviricota</taxon>
        <taxon>Caudoviricetes</taxon>
        <taxon>Saffermanviridae</taxon>
        <taxon>Wumpquatrovirus</taxon>
        <taxon>Wumpquatrovirus WMP4</taxon>
    </lineage>
</organism>
<proteinExistence type="predicted"/>
<protein>
    <submittedName>
        <fullName evidence="1">PfWMP4_22</fullName>
    </submittedName>
</protein>
<dbReference type="EMBL" id="DQ875742">
    <property type="protein sequence ID" value="ABI33166.1"/>
    <property type="molecule type" value="Genomic_DNA"/>
</dbReference>
<dbReference type="KEGG" id="vg:5142317"/>
<keyword evidence="2" id="KW-1185">Reference proteome</keyword>
<sequence length="200" mass="22168">MTMTIQFFPENFKVESSGSGDFIQVPRKDGEAIRVVLLGQAVVGYEYWTTEGKPVRLTEKPHGKPADMREKSEAGFAERVKQFVCFPAFEYGADGGDDGRVGIFQINQASIIGEIYDILMSGDFDPMNVFFKIERKSGKRVSYSVNAISFNNKFTKPSADIYQQGTDLKVAEVLFQNQDEDSSEDAAPSTVDVTIASTVM</sequence>
<reference evidence="1 2" key="1">
    <citation type="journal article" date="2007" name="Virology">
        <title>Cyanophage Pf-WMP4, a T7-like phage infecting the freshwater cyanobacterium Phormidium foveolarum: complete genome sequence and DNA translocation.</title>
        <authorList>
            <person name="Liu X."/>
            <person name="Shi M."/>
            <person name="Kong S."/>
            <person name="Gao Y."/>
            <person name="An C."/>
        </authorList>
    </citation>
    <scope>NUCLEOTIDE SEQUENCE</scope>
</reference>
<evidence type="ECO:0000313" key="2">
    <source>
        <dbReference type="Proteomes" id="UP000000911"/>
    </source>
</evidence>
<evidence type="ECO:0000313" key="1">
    <source>
        <dbReference type="EMBL" id="ABI33166.1"/>
    </source>
</evidence>
<dbReference type="Proteomes" id="UP000000911">
    <property type="component" value="Segment"/>
</dbReference>
<accession>Q0GBU4</accession>
<dbReference type="GeneID" id="5142317"/>
<dbReference type="RefSeq" id="YP_762652.1">
    <property type="nucleotide sequence ID" value="NC_008367.1"/>
</dbReference>
<name>Q0GBU4_9CAUD</name>